<dbReference type="InterPro" id="IPR032466">
    <property type="entry name" value="Metal_Hydrolase"/>
</dbReference>
<dbReference type="EMBL" id="JAKJXP020000050">
    <property type="protein sequence ID" value="KAK7751361.1"/>
    <property type="molecule type" value="Genomic_DNA"/>
</dbReference>
<evidence type="ECO:0000313" key="3">
    <source>
        <dbReference type="EMBL" id="KAK7751361.1"/>
    </source>
</evidence>
<dbReference type="Gene3D" id="2.30.40.10">
    <property type="entry name" value="Urease, subunit C, domain 1"/>
    <property type="match status" value="1"/>
</dbReference>
<feature type="domain" description="Amidohydrolase-related" evidence="2">
    <location>
        <begin position="65"/>
        <end position="385"/>
    </location>
</feature>
<reference evidence="3 4" key="1">
    <citation type="submission" date="2024-02" db="EMBL/GenBank/DDBJ databases">
        <title>De novo assembly and annotation of 12 fungi associated with fruit tree decline syndrome in Ontario, Canada.</title>
        <authorList>
            <person name="Sulman M."/>
            <person name="Ellouze W."/>
            <person name="Ilyukhin E."/>
        </authorList>
    </citation>
    <scope>NUCLEOTIDE SEQUENCE [LARGE SCALE GENOMIC DNA]</scope>
    <source>
        <strain evidence="3 4">M11/M66-122</strain>
    </source>
</reference>
<protein>
    <recommendedName>
        <fullName evidence="2">Amidohydrolase-related domain-containing protein</fullName>
    </recommendedName>
</protein>
<gene>
    <name evidence="3" type="ORF">SLS62_006617</name>
</gene>
<dbReference type="SUPFAM" id="SSF51338">
    <property type="entry name" value="Composite domain of metallo-dependent hydrolases"/>
    <property type="match status" value="1"/>
</dbReference>
<sequence length="386" mass="40229">MVGTPELVINNVRIFDGTDVLLETYSVAISEGSITTIAKALPPPQTTLTSKNTTTVVIDGTGCSLIPGLIDSHVHVASPQDLDSLAAHGITAACDMACFPASTLSQLRAACLADIATSGVSSPPRPHLLSAGTPVTSPGSRHSHIPGMPAEALLTDPADAEQFVRDRLAVDHSDYIKVVADVPIGPSQALMDAVVAAARRAGLRTVVHATATEAFRMAVRAGADCLTHVPIDTAVDGALAVELRERDGTAVVPTLVMMENVAALRGAEGASFEHALESARVLRRAGVRLLAGTDANSLPMPGMAVRHGESMARELELYVVSAGIMDPLEALRSATSAPAEYWGLRGRGRVAVGGRADMVLVEGEPWVDIGALRRIRKVYIGGRAVG</sequence>
<comment type="caution">
    <text evidence="3">The sequence shown here is derived from an EMBL/GenBank/DDBJ whole genome shotgun (WGS) entry which is preliminary data.</text>
</comment>
<evidence type="ECO:0000256" key="1">
    <source>
        <dbReference type="SAM" id="MobiDB-lite"/>
    </source>
</evidence>
<dbReference type="SUPFAM" id="SSF51556">
    <property type="entry name" value="Metallo-dependent hydrolases"/>
    <property type="match status" value="1"/>
</dbReference>
<dbReference type="Pfam" id="PF01979">
    <property type="entry name" value="Amidohydro_1"/>
    <property type="match status" value="1"/>
</dbReference>
<dbReference type="PANTHER" id="PTHR43135:SF3">
    <property type="entry name" value="ALPHA-D-RIBOSE 1-METHYLPHOSPHONATE 5-TRIPHOSPHATE DIPHOSPHATASE"/>
    <property type="match status" value="1"/>
</dbReference>
<dbReference type="Proteomes" id="UP001320420">
    <property type="component" value="Unassembled WGS sequence"/>
</dbReference>
<dbReference type="GO" id="GO:0016810">
    <property type="term" value="F:hydrolase activity, acting on carbon-nitrogen (but not peptide) bonds"/>
    <property type="evidence" value="ECO:0007669"/>
    <property type="project" value="InterPro"/>
</dbReference>
<dbReference type="Gene3D" id="3.30.110.90">
    <property type="entry name" value="Amidohydrolase"/>
    <property type="match status" value="1"/>
</dbReference>
<evidence type="ECO:0000259" key="2">
    <source>
        <dbReference type="Pfam" id="PF01979"/>
    </source>
</evidence>
<evidence type="ECO:0000313" key="4">
    <source>
        <dbReference type="Proteomes" id="UP001320420"/>
    </source>
</evidence>
<organism evidence="3 4">
    <name type="scientific">Diatrype stigma</name>
    <dbReference type="NCBI Taxonomy" id="117547"/>
    <lineage>
        <taxon>Eukaryota</taxon>
        <taxon>Fungi</taxon>
        <taxon>Dikarya</taxon>
        <taxon>Ascomycota</taxon>
        <taxon>Pezizomycotina</taxon>
        <taxon>Sordariomycetes</taxon>
        <taxon>Xylariomycetidae</taxon>
        <taxon>Xylariales</taxon>
        <taxon>Diatrypaceae</taxon>
        <taxon>Diatrype</taxon>
    </lineage>
</organism>
<dbReference type="AlphaFoldDB" id="A0AAN9UNZ3"/>
<keyword evidence="4" id="KW-1185">Reference proteome</keyword>
<accession>A0AAN9UNZ3</accession>
<feature type="region of interest" description="Disordered" evidence="1">
    <location>
        <begin position="123"/>
        <end position="142"/>
    </location>
</feature>
<dbReference type="InterPro" id="IPR051781">
    <property type="entry name" value="Metallo-dep_Hydrolase"/>
</dbReference>
<name>A0AAN9UNZ3_9PEZI</name>
<dbReference type="InterPro" id="IPR006680">
    <property type="entry name" value="Amidohydro-rel"/>
</dbReference>
<dbReference type="InterPro" id="IPR011059">
    <property type="entry name" value="Metal-dep_hydrolase_composite"/>
</dbReference>
<dbReference type="PANTHER" id="PTHR43135">
    <property type="entry name" value="ALPHA-D-RIBOSE 1-METHYLPHOSPHONATE 5-TRIPHOSPHATE DIPHOSPHATASE"/>
    <property type="match status" value="1"/>
</dbReference>
<proteinExistence type="predicted"/>
<dbReference type="Gene3D" id="1.20.58.520">
    <property type="entry name" value="Amidohydrolase"/>
    <property type="match status" value="1"/>
</dbReference>
<dbReference type="Gene3D" id="3.40.50.10910">
    <property type="entry name" value="Amidohydrolase"/>
    <property type="match status" value="1"/>
</dbReference>